<dbReference type="AlphaFoldDB" id="A0A410RMH4"/>
<dbReference type="PANTHER" id="PTHR43133:SF63">
    <property type="entry name" value="RNA POLYMERASE SIGMA FACTOR FECI-RELATED"/>
    <property type="match status" value="1"/>
</dbReference>
<gene>
    <name evidence="6" type="ORF">EJ065_1451</name>
</gene>
<dbReference type="Proteomes" id="UP000288758">
    <property type="component" value="Chromosome"/>
</dbReference>
<evidence type="ECO:0000313" key="7">
    <source>
        <dbReference type="Proteomes" id="UP000288758"/>
    </source>
</evidence>
<reference evidence="6 7" key="1">
    <citation type="submission" date="2018-12" db="EMBL/GenBank/DDBJ databases">
        <title>Complete Genome Sequence of the Corallopyronin A producing Myxobacterium Corallococcus coralloides B035.</title>
        <authorList>
            <person name="Bouhired S.M."/>
            <person name="Rupp O."/>
            <person name="Blom J."/>
            <person name="Schaeberle T.F."/>
            <person name="Kehraus S."/>
            <person name="Schiefer A."/>
            <person name="Pfarr K."/>
            <person name="Goesmann A."/>
            <person name="Hoerauf A."/>
            <person name="Koenig G.M."/>
        </authorList>
    </citation>
    <scope>NUCLEOTIDE SEQUENCE [LARGE SCALE GENOMIC DNA]</scope>
    <source>
        <strain evidence="6 7">B035</strain>
    </source>
</reference>
<dbReference type="Gene3D" id="1.10.1740.10">
    <property type="match status" value="1"/>
</dbReference>
<dbReference type="PANTHER" id="PTHR43133">
    <property type="entry name" value="RNA POLYMERASE ECF-TYPE SIGMA FACTO"/>
    <property type="match status" value="1"/>
</dbReference>
<dbReference type="Pfam" id="PF04542">
    <property type="entry name" value="Sigma70_r2"/>
    <property type="match status" value="1"/>
</dbReference>
<evidence type="ECO:0000259" key="5">
    <source>
        <dbReference type="Pfam" id="PF04542"/>
    </source>
</evidence>
<feature type="region of interest" description="Disordered" evidence="4">
    <location>
        <begin position="1"/>
        <end position="24"/>
    </location>
</feature>
<dbReference type="InterPro" id="IPR013325">
    <property type="entry name" value="RNA_pol_sigma_r2"/>
</dbReference>
<organism evidence="6 7">
    <name type="scientific">Corallococcus coralloides</name>
    <name type="common">Myxococcus coralloides</name>
    <dbReference type="NCBI Taxonomy" id="184914"/>
    <lineage>
        <taxon>Bacteria</taxon>
        <taxon>Pseudomonadati</taxon>
        <taxon>Myxococcota</taxon>
        <taxon>Myxococcia</taxon>
        <taxon>Myxococcales</taxon>
        <taxon>Cystobacterineae</taxon>
        <taxon>Myxococcaceae</taxon>
        <taxon>Corallococcus</taxon>
    </lineage>
</organism>
<evidence type="ECO:0000256" key="3">
    <source>
        <dbReference type="ARBA" id="ARBA00023163"/>
    </source>
</evidence>
<evidence type="ECO:0000256" key="2">
    <source>
        <dbReference type="ARBA" id="ARBA00023082"/>
    </source>
</evidence>
<accession>A0A410RMH4</accession>
<keyword evidence="1" id="KW-0805">Transcription regulation</keyword>
<dbReference type="GO" id="GO:0016987">
    <property type="term" value="F:sigma factor activity"/>
    <property type="evidence" value="ECO:0007669"/>
    <property type="project" value="UniProtKB-KW"/>
</dbReference>
<dbReference type="InterPro" id="IPR007627">
    <property type="entry name" value="RNA_pol_sigma70_r2"/>
</dbReference>
<dbReference type="GO" id="GO:0006352">
    <property type="term" value="P:DNA-templated transcription initiation"/>
    <property type="evidence" value="ECO:0007669"/>
    <property type="project" value="InterPro"/>
</dbReference>
<name>A0A410RMH4_CORCK</name>
<evidence type="ECO:0000256" key="1">
    <source>
        <dbReference type="ARBA" id="ARBA00023015"/>
    </source>
</evidence>
<sequence>MQRVNLPRHIPVTQPLGTRTSRDSLQGLPVYEQLTDEELFAEVTRRRATGEAVGTPLGALCARWARPARYVIGRIQGSYGRGSPADADELFQDAVGKFLDRGLDQFRGVSEQMPGRSASPKTFFLRIVKHVAIDFYRRHREELAPAPSSPDDVMEETPSEVARAVEGARRREERAEAQELYWAAYARLQQEHPKEASAWELYHHEDVEDHEECARRLNISVVNSYKRVSRAQAYLRLYLLELQRDGLPEEPS</sequence>
<dbReference type="EMBL" id="CP034669">
    <property type="protein sequence ID" value="QAT83051.1"/>
    <property type="molecule type" value="Genomic_DNA"/>
</dbReference>
<feature type="domain" description="RNA polymerase sigma-70 region 2" evidence="5">
    <location>
        <begin position="72"/>
        <end position="140"/>
    </location>
</feature>
<evidence type="ECO:0000256" key="4">
    <source>
        <dbReference type="SAM" id="MobiDB-lite"/>
    </source>
</evidence>
<keyword evidence="2" id="KW-0731">Sigma factor</keyword>
<evidence type="ECO:0000313" key="6">
    <source>
        <dbReference type="EMBL" id="QAT83051.1"/>
    </source>
</evidence>
<dbReference type="InterPro" id="IPR039425">
    <property type="entry name" value="RNA_pol_sigma-70-like"/>
</dbReference>
<proteinExistence type="predicted"/>
<protein>
    <recommendedName>
        <fullName evidence="5">RNA polymerase sigma-70 region 2 domain-containing protein</fullName>
    </recommendedName>
</protein>
<dbReference type="SUPFAM" id="SSF88946">
    <property type="entry name" value="Sigma2 domain of RNA polymerase sigma factors"/>
    <property type="match status" value="1"/>
</dbReference>
<keyword evidence="3" id="KW-0804">Transcription</keyword>